<evidence type="ECO:0000259" key="3">
    <source>
        <dbReference type="Pfam" id="PF00210"/>
    </source>
</evidence>
<gene>
    <name evidence="4" type="ORF">C7476_10984</name>
</gene>
<sequence>MFDTNNLRNSRPFDIPGSLTAEAVEKIATGLNGLLADVFTLYMKTKNFHWHISGRNFRDYHLLLDEQGDQLLAMTDPIAERVRKIGATTLRSISHIEKLQRINDSNDTDLTPEEMLKQLLEDNGHLVQILRDVHDLTSELGDVATTSVLENWIDEGERRIWFLYETQH</sequence>
<dbReference type="PANTHER" id="PTHR42932">
    <property type="entry name" value="GENERAL STRESS PROTEIN 20U"/>
    <property type="match status" value="1"/>
</dbReference>
<dbReference type="SUPFAM" id="SSF47240">
    <property type="entry name" value="Ferritin-like"/>
    <property type="match status" value="1"/>
</dbReference>
<reference evidence="4 5" key="1">
    <citation type="submission" date="2018-07" db="EMBL/GenBank/DDBJ databases">
        <title>Genomic Encyclopedia of Type Strains, Phase III (KMG-III): the genomes of soil and plant-associated and newly described type strains.</title>
        <authorList>
            <person name="Whitman W."/>
        </authorList>
    </citation>
    <scope>NUCLEOTIDE SEQUENCE [LARGE SCALE GENOMIC DNA]</scope>
    <source>
        <strain evidence="4 5">31-25a</strain>
    </source>
</reference>
<dbReference type="InterPro" id="IPR002177">
    <property type="entry name" value="DPS_DNA-bd"/>
</dbReference>
<dbReference type="InterPro" id="IPR008331">
    <property type="entry name" value="Ferritin_DPS_dom"/>
</dbReference>
<evidence type="ECO:0000256" key="2">
    <source>
        <dbReference type="RuleBase" id="RU003875"/>
    </source>
</evidence>
<keyword evidence="5" id="KW-1185">Reference proteome</keyword>
<name>A0A368YNU1_9HYPH</name>
<dbReference type="Pfam" id="PF00210">
    <property type="entry name" value="Ferritin"/>
    <property type="match status" value="1"/>
</dbReference>
<evidence type="ECO:0000313" key="5">
    <source>
        <dbReference type="Proteomes" id="UP000253324"/>
    </source>
</evidence>
<protein>
    <submittedName>
        <fullName evidence="4">Starvation-inducible DNA-binding protein</fullName>
    </submittedName>
</protein>
<dbReference type="PRINTS" id="PR01346">
    <property type="entry name" value="HELNAPAPROT"/>
</dbReference>
<dbReference type="AlphaFoldDB" id="A0A368YNU1"/>
<comment type="caution">
    <text evidence="4">The sequence shown here is derived from an EMBL/GenBank/DDBJ whole genome shotgun (WGS) entry which is preliminary data.</text>
</comment>
<accession>A0A368YNU1</accession>
<proteinExistence type="inferred from homology"/>
<dbReference type="GO" id="GO:0003677">
    <property type="term" value="F:DNA binding"/>
    <property type="evidence" value="ECO:0007669"/>
    <property type="project" value="UniProtKB-KW"/>
</dbReference>
<dbReference type="Proteomes" id="UP000253324">
    <property type="component" value="Unassembled WGS sequence"/>
</dbReference>
<feature type="domain" description="Ferritin/DPS" evidence="3">
    <location>
        <begin position="30"/>
        <end position="164"/>
    </location>
</feature>
<comment type="similarity">
    <text evidence="1 2">Belongs to the Dps family.</text>
</comment>
<dbReference type="EMBL" id="QPJM01000009">
    <property type="protein sequence ID" value="RCW81902.1"/>
    <property type="molecule type" value="Genomic_DNA"/>
</dbReference>
<dbReference type="PIRSF" id="PIRSF005900">
    <property type="entry name" value="Dps"/>
    <property type="match status" value="1"/>
</dbReference>
<keyword evidence="4" id="KW-0238">DNA-binding</keyword>
<organism evidence="4 5">
    <name type="scientific">Phyllobacterium bourgognense</name>
    <dbReference type="NCBI Taxonomy" id="314236"/>
    <lineage>
        <taxon>Bacteria</taxon>
        <taxon>Pseudomonadati</taxon>
        <taxon>Pseudomonadota</taxon>
        <taxon>Alphaproteobacteria</taxon>
        <taxon>Hyphomicrobiales</taxon>
        <taxon>Phyllobacteriaceae</taxon>
        <taxon>Phyllobacterium</taxon>
    </lineage>
</organism>
<evidence type="ECO:0000313" key="4">
    <source>
        <dbReference type="EMBL" id="RCW81902.1"/>
    </source>
</evidence>
<dbReference type="InterPro" id="IPR012347">
    <property type="entry name" value="Ferritin-like"/>
</dbReference>
<dbReference type="Gene3D" id="1.20.1260.10">
    <property type="match status" value="1"/>
</dbReference>
<dbReference type="GO" id="GO:0008199">
    <property type="term" value="F:ferric iron binding"/>
    <property type="evidence" value="ECO:0007669"/>
    <property type="project" value="InterPro"/>
</dbReference>
<dbReference type="InterPro" id="IPR009078">
    <property type="entry name" value="Ferritin-like_SF"/>
</dbReference>
<dbReference type="CDD" id="cd01043">
    <property type="entry name" value="DPS"/>
    <property type="match status" value="1"/>
</dbReference>
<evidence type="ECO:0000256" key="1">
    <source>
        <dbReference type="ARBA" id="ARBA00009497"/>
    </source>
</evidence>
<dbReference type="PANTHER" id="PTHR42932:SF3">
    <property type="entry name" value="DNA PROTECTION DURING STARVATION PROTEIN"/>
    <property type="match status" value="1"/>
</dbReference>